<name>A0A542DMG5_AMYCI</name>
<dbReference type="EMBL" id="VFML01000001">
    <property type="protein sequence ID" value="TQJ04277.1"/>
    <property type="molecule type" value="Genomic_DNA"/>
</dbReference>
<keyword evidence="2" id="KW-1185">Reference proteome</keyword>
<evidence type="ECO:0000313" key="2">
    <source>
        <dbReference type="Proteomes" id="UP000320876"/>
    </source>
</evidence>
<dbReference type="Proteomes" id="UP000320876">
    <property type="component" value="Unassembled WGS sequence"/>
</dbReference>
<dbReference type="OrthoDB" id="3696168at2"/>
<gene>
    <name evidence="1" type="ORF">FB471_4063</name>
</gene>
<sequence>MSSRTRGARRLATLLTTATGVHVLLRYQRDANRYCVAWTGGPTVDAMQALTAKHRAEVPALNSTPFTWSRAEP</sequence>
<organism evidence="1 2">
    <name type="scientific">Amycolatopsis cihanbeyliensis</name>
    <dbReference type="NCBI Taxonomy" id="1128664"/>
    <lineage>
        <taxon>Bacteria</taxon>
        <taxon>Bacillati</taxon>
        <taxon>Actinomycetota</taxon>
        <taxon>Actinomycetes</taxon>
        <taxon>Pseudonocardiales</taxon>
        <taxon>Pseudonocardiaceae</taxon>
        <taxon>Amycolatopsis</taxon>
    </lineage>
</organism>
<proteinExistence type="predicted"/>
<evidence type="ECO:0000313" key="1">
    <source>
        <dbReference type="EMBL" id="TQJ04277.1"/>
    </source>
</evidence>
<dbReference type="AlphaFoldDB" id="A0A542DMG5"/>
<accession>A0A542DMG5</accession>
<reference evidence="1 2" key="1">
    <citation type="submission" date="2019-06" db="EMBL/GenBank/DDBJ databases">
        <title>Sequencing the genomes of 1000 actinobacteria strains.</title>
        <authorList>
            <person name="Klenk H.-P."/>
        </authorList>
    </citation>
    <scope>NUCLEOTIDE SEQUENCE [LARGE SCALE GENOMIC DNA]</scope>
    <source>
        <strain evidence="1 2">DSM 45679</strain>
    </source>
</reference>
<dbReference type="RefSeq" id="WP_141999973.1">
    <property type="nucleotide sequence ID" value="NZ_VFML01000001.1"/>
</dbReference>
<comment type="caution">
    <text evidence="1">The sequence shown here is derived from an EMBL/GenBank/DDBJ whole genome shotgun (WGS) entry which is preliminary data.</text>
</comment>
<protein>
    <submittedName>
        <fullName evidence="1">Uncharacterized protein</fullName>
    </submittedName>
</protein>